<comment type="caution">
    <text evidence="2">The sequence shown here is derived from an EMBL/GenBank/DDBJ whole genome shotgun (WGS) entry which is preliminary data.</text>
</comment>
<feature type="region of interest" description="Disordered" evidence="1">
    <location>
        <begin position="110"/>
        <end position="135"/>
    </location>
</feature>
<dbReference type="AlphaFoldDB" id="A0AAE0YCL8"/>
<evidence type="ECO:0000256" key="1">
    <source>
        <dbReference type="SAM" id="MobiDB-lite"/>
    </source>
</evidence>
<dbReference type="Proteomes" id="UP001283361">
    <property type="component" value="Unassembled WGS sequence"/>
</dbReference>
<reference evidence="2" key="1">
    <citation type="journal article" date="2023" name="G3 (Bethesda)">
        <title>A reference genome for the long-term kleptoplast-retaining sea slug Elysia crispata morphotype clarki.</title>
        <authorList>
            <person name="Eastman K.E."/>
            <person name="Pendleton A.L."/>
            <person name="Shaikh M.A."/>
            <person name="Suttiyut T."/>
            <person name="Ogas R."/>
            <person name="Tomko P."/>
            <person name="Gavelis G."/>
            <person name="Widhalm J.R."/>
            <person name="Wisecaver J.H."/>
        </authorList>
    </citation>
    <scope>NUCLEOTIDE SEQUENCE</scope>
    <source>
        <strain evidence="2">ECLA1</strain>
    </source>
</reference>
<gene>
    <name evidence="2" type="ORF">RRG08_005697</name>
</gene>
<dbReference type="EMBL" id="JAWDGP010006450">
    <property type="protein sequence ID" value="KAK3741007.1"/>
    <property type="molecule type" value="Genomic_DNA"/>
</dbReference>
<proteinExistence type="predicted"/>
<protein>
    <submittedName>
        <fullName evidence="2">Uncharacterized protein</fullName>
    </submittedName>
</protein>
<name>A0AAE0YCL8_9GAST</name>
<sequence>MTASTSREASMDTGEHVKRGLALLECRRDKEDDSPVYPYLFSNLSDVGLALHVCSSQLMLKDLAGFGRWLGQPYLMPHVYVLDRVREKISIVVRGVQAWGTERLRRTCLQSLGSQRSNGRGRHPEPIQTSNKSQNRGAICTSAYTSFRHRVNSWQNQQASQSG</sequence>
<keyword evidence="3" id="KW-1185">Reference proteome</keyword>
<evidence type="ECO:0000313" key="3">
    <source>
        <dbReference type="Proteomes" id="UP001283361"/>
    </source>
</evidence>
<organism evidence="2 3">
    <name type="scientific">Elysia crispata</name>
    <name type="common">lettuce slug</name>
    <dbReference type="NCBI Taxonomy" id="231223"/>
    <lineage>
        <taxon>Eukaryota</taxon>
        <taxon>Metazoa</taxon>
        <taxon>Spiralia</taxon>
        <taxon>Lophotrochozoa</taxon>
        <taxon>Mollusca</taxon>
        <taxon>Gastropoda</taxon>
        <taxon>Heterobranchia</taxon>
        <taxon>Euthyneura</taxon>
        <taxon>Panpulmonata</taxon>
        <taxon>Sacoglossa</taxon>
        <taxon>Placobranchoidea</taxon>
        <taxon>Plakobranchidae</taxon>
        <taxon>Elysia</taxon>
    </lineage>
</organism>
<accession>A0AAE0YCL8</accession>
<evidence type="ECO:0000313" key="2">
    <source>
        <dbReference type="EMBL" id="KAK3741007.1"/>
    </source>
</evidence>